<reference evidence="1" key="1">
    <citation type="submission" date="2013-05" db="EMBL/GenBank/DDBJ databases">
        <authorList>
            <person name="Harkins D.M."/>
            <person name="Durkin A.S."/>
            <person name="Brinkac L.M."/>
            <person name="Haft D.H."/>
            <person name="Selengut J.D."/>
            <person name="Sanka R."/>
            <person name="DePew J."/>
            <person name="Purushe J."/>
            <person name="Hartskeerl R.A."/>
            <person name="Ahmed A."/>
            <person name="van der Linden H."/>
            <person name="Goris M.G.A."/>
            <person name="Vinetz J.M."/>
            <person name="Sutton G.G."/>
            <person name="Nierman W.C."/>
            <person name="Fouts D.E."/>
        </authorList>
    </citation>
    <scope>NUCLEOTIDE SEQUENCE [LARGE SCALE GENOMIC DNA]</scope>
    <source>
        <strain evidence="1">L 60</strain>
    </source>
</reference>
<dbReference type="EMBL" id="AHMT02000052">
    <property type="protein sequence ID" value="EQA61122.1"/>
    <property type="molecule type" value="Genomic_DNA"/>
</dbReference>
<sequence>MEKRFFFFSGNRKAILRVGYIVEFKDIFENFLNERAKDQTFPKYLQVEL</sequence>
<gene>
    <name evidence="1" type="ORF">LEP1GSC062_1506</name>
</gene>
<dbReference type="AlphaFoldDB" id="V6HW10"/>
<comment type="caution">
    <text evidence="1">The sequence shown here is derived from an EMBL/GenBank/DDBJ whole genome shotgun (WGS) entry which is preliminary data.</text>
</comment>
<name>V6HW10_9LEPT</name>
<proteinExistence type="predicted"/>
<evidence type="ECO:0000313" key="1">
    <source>
        <dbReference type="EMBL" id="EQA61122.1"/>
    </source>
</evidence>
<keyword evidence="2" id="KW-1185">Reference proteome</keyword>
<protein>
    <submittedName>
        <fullName evidence="1">Uncharacterized protein</fullName>
    </submittedName>
</protein>
<dbReference type="Proteomes" id="UP000018747">
    <property type="component" value="Unassembled WGS sequence"/>
</dbReference>
<organism evidence="1 2">
    <name type="scientific">Leptospira alexanderi serovar Manhao 3 str. L 60</name>
    <dbReference type="NCBI Taxonomy" id="1049759"/>
    <lineage>
        <taxon>Bacteria</taxon>
        <taxon>Pseudomonadati</taxon>
        <taxon>Spirochaetota</taxon>
        <taxon>Spirochaetia</taxon>
        <taxon>Leptospirales</taxon>
        <taxon>Leptospiraceae</taxon>
        <taxon>Leptospira</taxon>
    </lineage>
</organism>
<evidence type="ECO:0000313" key="2">
    <source>
        <dbReference type="Proteomes" id="UP000018747"/>
    </source>
</evidence>
<accession>V6HW10</accession>